<dbReference type="InterPro" id="IPR003105">
    <property type="entry name" value="SRA_YDG"/>
</dbReference>
<dbReference type="SUPFAM" id="SSF88697">
    <property type="entry name" value="PUA domain-like"/>
    <property type="match status" value="2"/>
</dbReference>
<dbReference type="InterPro" id="IPR001841">
    <property type="entry name" value="Znf_RING"/>
</dbReference>
<dbReference type="PANTHER" id="PTHR14140">
    <property type="entry name" value="E3 UBIQUITIN-PROTEIN LIGASE UHRF-RELATED"/>
    <property type="match status" value="1"/>
</dbReference>
<dbReference type="Pfam" id="PF13445">
    <property type="entry name" value="zf-RING_UBOX"/>
    <property type="match status" value="1"/>
</dbReference>
<dbReference type="CDD" id="cd23138">
    <property type="entry name" value="RING-HC_ORTHRUS_rpt1"/>
    <property type="match status" value="1"/>
</dbReference>
<evidence type="ECO:0000256" key="5">
    <source>
        <dbReference type="ARBA" id="ARBA00022723"/>
    </source>
</evidence>
<dbReference type="Pfam" id="PF00097">
    <property type="entry name" value="zf-C3HC4"/>
    <property type="match status" value="1"/>
</dbReference>
<dbReference type="InterPro" id="IPR011011">
    <property type="entry name" value="Znf_FYVE_PHD"/>
</dbReference>
<dbReference type="Proteomes" id="UP000237347">
    <property type="component" value="Unassembled WGS sequence"/>
</dbReference>
<evidence type="ECO:0000313" key="18">
    <source>
        <dbReference type="Proteomes" id="UP000237347"/>
    </source>
</evidence>
<dbReference type="InterPro" id="IPR045134">
    <property type="entry name" value="UHRF1/2-like"/>
</dbReference>
<accession>A0AAW0JP27</accession>
<organism evidence="17 18">
    <name type="scientific">Quercus suber</name>
    <name type="common">Cork oak</name>
    <dbReference type="NCBI Taxonomy" id="58331"/>
    <lineage>
        <taxon>Eukaryota</taxon>
        <taxon>Viridiplantae</taxon>
        <taxon>Streptophyta</taxon>
        <taxon>Embryophyta</taxon>
        <taxon>Tracheophyta</taxon>
        <taxon>Spermatophyta</taxon>
        <taxon>Magnoliopsida</taxon>
        <taxon>eudicotyledons</taxon>
        <taxon>Gunneridae</taxon>
        <taxon>Pentapetalae</taxon>
        <taxon>rosids</taxon>
        <taxon>fabids</taxon>
        <taxon>Fagales</taxon>
        <taxon>Fagaceae</taxon>
        <taxon>Quercus</taxon>
    </lineage>
</organism>
<evidence type="ECO:0000256" key="8">
    <source>
        <dbReference type="ARBA" id="ARBA00022833"/>
    </source>
</evidence>
<evidence type="ECO:0000256" key="13">
    <source>
        <dbReference type="PROSITE-ProRule" id="PRU00358"/>
    </source>
</evidence>
<dbReference type="InterPro" id="IPR001965">
    <property type="entry name" value="Znf_PHD"/>
</dbReference>
<keyword evidence="11 13" id="KW-0539">Nucleus</keyword>
<evidence type="ECO:0000256" key="6">
    <source>
        <dbReference type="ARBA" id="ARBA00022771"/>
    </source>
</evidence>
<keyword evidence="18" id="KW-1185">Reference proteome</keyword>
<feature type="compositionally biased region" description="Basic and acidic residues" evidence="14">
    <location>
        <begin position="976"/>
        <end position="995"/>
    </location>
</feature>
<dbReference type="InterPro" id="IPR018957">
    <property type="entry name" value="Znf_C3HC4_RING-type"/>
</dbReference>
<feature type="domain" description="YDG" evidence="16">
    <location>
        <begin position="406"/>
        <end position="559"/>
    </location>
</feature>
<evidence type="ECO:0000259" key="15">
    <source>
        <dbReference type="PROSITE" id="PS50089"/>
    </source>
</evidence>
<keyword evidence="6 12" id="KW-0863">Zinc-finger</keyword>
<dbReference type="InterPro" id="IPR017907">
    <property type="entry name" value="Znf_RING_CS"/>
</dbReference>
<feature type="domain" description="YDG" evidence="16">
    <location>
        <begin position="576"/>
        <end position="724"/>
    </location>
</feature>
<comment type="catalytic activity">
    <reaction evidence="1">
        <text>S-ubiquitinyl-[E2 ubiquitin-conjugating enzyme]-L-cysteine + [acceptor protein]-L-lysine = [E2 ubiquitin-conjugating enzyme]-L-cysteine + N(6)-ubiquitinyl-[acceptor protein]-L-lysine.</text>
        <dbReference type="EC" id="2.3.2.27"/>
    </reaction>
</comment>
<dbReference type="InterPro" id="IPR047498">
    <property type="entry name" value="RING-HC_ORTHRUS_rpt1"/>
</dbReference>
<comment type="subcellular location">
    <subcellularLocation>
        <location evidence="13">Nucleus</location>
    </subcellularLocation>
</comment>
<dbReference type="Pfam" id="PF02182">
    <property type="entry name" value="SAD_SRA"/>
    <property type="match status" value="2"/>
</dbReference>
<dbReference type="PROSITE" id="PS50089">
    <property type="entry name" value="ZF_RING_2"/>
    <property type="match status" value="3"/>
</dbReference>
<dbReference type="GO" id="GO:0003677">
    <property type="term" value="F:DNA binding"/>
    <property type="evidence" value="ECO:0007669"/>
    <property type="project" value="UniProtKB-KW"/>
</dbReference>
<dbReference type="InterPro" id="IPR013083">
    <property type="entry name" value="Znf_RING/FYVE/PHD"/>
</dbReference>
<keyword evidence="7" id="KW-0833">Ubl conjugation pathway</keyword>
<dbReference type="SUPFAM" id="SSF57903">
    <property type="entry name" value="FYVE/PHD zinc finger"/>
    <property type="match status" value="2"/>
</dbReference>
<dbReference type="GO" id="GO:0061630">
    <property type="term" value="F:ubiquitin protein ligase activity"/>
    <property type="evidence" value="ECO:0007669"/>
    <property type="project" value="UniProtKB-EC"/>
</dbReference>
<keyword evidence="8" id="KW-0862">Zinc</keyword>
<comment type="pathway">
    <text evidence="2">Protein modification; protein ubiquitination.</text>
</comment>
<keyword evidence="9" id="KW-0156">Chromatin regulator</keyword>
<keyword evidence="5" id="KW-0479">Metal-binding</keyword>
<evidence type="ECO:0000256" key="11">
    <source>
        <dbReference type="ARBA" id="ARBA00023242"/>
    </source>
</evidence>
<dbReference type="PROSITE" id="PS01359">
    <property type="entry name" value="ZF_PHD_1"/>
    <property type="match status" value="1"/>
</dbReference>
<dbReference type="InterPro" id="IPR015947">
    <property type="entry name" value="PUA-like_sf"/>
</dbReference>
<evidence type="ECO:0000256" key="14">
    <source>
        <dbReference type="SAM" id="MobiDB-lite"/>
    </source>
</evidence>
<feature type="compositionally biased region" description="Basic residues" evidence="14">
    <location>
        <begin position="957"/>
        <end position="971"/>
    </location>
</feature>
<evidence type="ECO:0000259" key="16">
    <source>
        <dbReference type="PROSITE" id="PS51015"/>
    </source>
</evidence>
<dbReference type="SMART" id="SM00184">
    <property type="entry name" value="RING"/>
    <property type="match status" value="4"/>
</dbReference>
<evidence type="ECO:0000256" key="4">
    <source>
        <dbReference type="ARBA" id="ARBA00022679"/>
    </source>
</evidence>
<feature type="region of interest" description="Disordered" evidence="14">
    <location>
        <begin position="780"/>
        <end position="808"/>
    </location>
</feature>
<evidence type="ECO:0000256" key="12">
    <source>
        <dbReference type="PROSITE-ProRule" id="PRU00175"/>
    </source>
</evidence>
<feature type="domain" description="RING-type" evidence="15">
    <location>
        <begin position="820"/>
        <end position="878"/>
    </location>
</feature>
<comment type="caution">
    <text evidence="17">The sequence shown here is derived from an EMBL/GenBank/DDBJ whole genome shotgun (WGS) entry which is preliminary data.</text>
</comment>
<dbReference type="SUPFAM" id="SSF57850">
    <property type="entry name" value="RING/U-box"/>
    <property type="match status" value="3"/>
</dbReference>
<keyword evidence="10" id="KW-0238">DNA-binding</keyword>
<feature type="domain" description="RING-type" evidence="15">
    <location>
        <begin position="278"/>
        <end position="317"/>
    </location>
</feature>
<gene>
    <name evidence="17" type="primary">ORTH2_1</name>
    <name evidence="17" type="ORF">CFP56_030407</name>
</gene>
<dbReference type="EC" id="2.3.2.27" evidence="3"/>
<dbReference type="FunFam" id="2.30.280.10:FF:000002">
    <property type="entry name" value="E3 ubiquitin-protein ligase ORTHRUS 2"/>
    <property type="match status" value="1"/>
</dbReference>
<dbReference type="InterPro" id="IPR036987">
    <property type="entry name" value="SRA-YDG_sf"/>
</dbReference>
<reference evidence="17 18" key="1">
    <citation type="journal article" date="2018" name="Sci. Data">
        <title>The draft genome sequence of cork oak.</title>
        <authorList>
            <person name="Ramos A.M."/>
            <person name="Usie A."/>
            <person name="Barbosa P."/>
            <person name="Barros P.M."/>
            <person name="Capote T."/>
            <person name="Chaves I."/>
            <person name="Simoes F."/>
            <person name="Abreu I."/>
            <person name="Carrasquinho I."/>
            <person name="Faro C."/>
            <person name="Guimaraes J.B."/>
            <person name="Mendonca D."/>
            <person name="Nobrega F."/>
            <person name="Rodrigues L."/>
            <person name="Saibo N.J.M."/>
            <person name="Varela M.C."/>
            <person name="Egas C."/>
            <person name="Matos J."/>
            <person name="Miguel C.M."/>
            <person name="Oliveira M.M."/>
            <person name="Ricardo C.P."/>
            <person name="Goncalves S."/>
        </authorList>
    </citation>
    <scope>NUCLEOTIDE SEQUENCE [LARGE SCALE GENOMIC DNA]</scope>
    <source>
        <strain evidence="18">cv. HL8</strain>
    </source>
</reference>
<dbReference type="GO" id="GO:0016567">
    <property type="term" value="P:protein ubiquitination"/>
    <property type="evidence" value="ECO:0007669"/>
    <property type="project" value="UniProtKB-ARBA"/>
</dbReference>
<evidence type="ECO:0000256" key="1">
    <source>
        <dbReference type="ARBA" id="ARBA00000900"/>
    </source>
</evidence>
<feature type="region of interest" description="Disordered" evidence="14">
    <location>
        <begin position="907"/>
        <end position="927"/>
    </location>
</feature>
<evidence type="ECO:0000256" key="10">
    <source>
        <dbReference type="ARBA" id="ARBA00023125"/>
    </source>
</evidence>
<evidence type="ECO:0000313" key="17">
    <source>
        <dbReference type="EMBL" id="KAK7828308.1"/>
    </source>
</evidence>
<dbReference type="GO" id="GO:0044027">
    <property type="term" value="P:negative regulation of gene expression via chromosomal CpG island methylation"/>
    <property type="evidence" value="ECO:0007669"/>
    <property type="project" value="TreeGrafter"/>
</dbReference>
<evidence type="ECO:0000256" key="7">
    <source>
        <dbReference type="ARBA" id="ARBA00022786"/>
    </source>
</evidence>
<dbReference type="SMART" id="SM00466">
    <property type="entry name" value="SRA"/>
    <property type="match status" value="2"/>
</dbReference>
<evidence type="ECO:0000256" key="2">
    <source>
        <dbReference type="ARBA" id="ARBA00004906"/>
    </source>
</evidence>
<dbReference type="PROSITE" id="PS51015">
    <property type="entry name" value="YDG"/>
    <property type="match status" value="2"/>
</dbReference>
<dbReference type="InterPro" id="IPR027370">
    <property type="entry name" value="Znf-RING_euk"/>
</dbReference>
<dbReference type="Gene3D" id="2.30.280.10">
    <property type="entry name" value="SRA-YDG"/>
    <property type="match status" value="2"/>
</dbReference>
<proteinExistence type="predicted"/>
<evidence type="ECO:0000256" key="9">
    <source>
        <dbReference type="ARBA" id="ARBA00022853"/>
    </source>
</evidence>
<name>A0AAW0JP27_QUESU</name>
<dbReference type="PROSITE" id="PS00518">
    <property type="entry name" value="ZF_RING_1"/>
    <property type="match status" value="1"/>
</dbReference>
<dbReference type="InterPro" id="IPR019786">
    <property type="entry name" value="Zinc_finger_PHD-type_CS"/>
</dbReference>
<feature type="domain" description="RING-type" evidence="15">
    <location>
        <begin position="462"/>
        <end position="487"/>
    </location>
</feature>
<sequence>MKVKAFHICMACKNKPTAEESLTCKTCATPWHVTCLSVRPNSLADTLQWDCLDCSLLSANPVSVSSAGESSSSGGLIAAICAIKSDSSLTDREKAKRRQQLLYKDAGPSDHGDVTNGDNELLSILNGYLNYSFCMQLLERPVSVIYDLPCDGERICMACKNKPTAEESLTCKTCATPWHVTCLSVRPSSLADTLQWDCPDCSLLSANPVPVSEAGESSSSGGLIAAICAIESDSSLTDREKAKRRQQLLCKDAGPSDHKEVTNGDNNLFSILDGLLNCSFCMQLLERPVSTPCGHNFCLKCFTKWIGQGKRNCANCRKEIPPKMARLPLINSTLVTVIRLAKMAKVNAAVGTSRDYPVIRNEDRPDKAFSTERSVKRGNANAASGKIFVTTPIDHFGPILPENDPIRNQGVLVGETWENRFECRQWGVHNPHISGIAGQSKHGAQSVTLSGGYEDDEDHSTPCGHNFCLKCFTKWIGRGKRNCANCRKQIPPKMARLPLINSTLVTVIRMAKMAKANAAVGPSRDYPIIRNEDRPDKAFSTERSVKSGNANAASGKIFVTTPMDHFGPILPENDPMRNQGVLVGETWASRLECRQWGVHNPHISGIAGQSKHGAQSVTLSGGYEDDEDHGEWFLYTGSGGRDLSGNKRTNKEHSFDQQFENSNEALRISCRMGYPVRVVRSHKEKRSSYAPKDRLRYDGIYRVEKCWRRTGIKGFKVCRYLFVRCDNDPAPWTSDVHGDRPRPLPVIEELNVAIDITERKGSPSWDYDEEKGCWMWKKPPPCSRKRANNGHSEEGKRTKKVKRQAQNKSVKEKLLKECSCYICKKVMTSPLTTPCAHNFCKSCLEGAFDGQSFVRQRTCEGRRTLRAQKNIMKCPSCSSDIAEFLQNPQVNRELMGVIESLQREIAKENKESKEETDGIHEKPKRVDVSNEIAEEAKENNLKGQIESEIQLTEKMKKTSGKCTQKRGKKKGSTSCKRLDDGKSGVDPSEPEKAAGEELQDPIAESKV</sequence>
<evidence type="ECO:0000256" key="3">
    <source>
        <dbReference type="ARBA" id="ARBA00012483"/>
    </source>
</evidence>
<dbReference type="EMBL" id="PKMF04000506">
    <property type="protein sequence ID" value="KAK7828308.1"/>
    <property type="molecule type" value="Genomic_DNA"/>
</dbReference>
<dbReference type="GO" id="GO:0005634">
    <property type="term" value="C:nucleus"/>
    <property type="evidence" value="ECO:0007669"/>
    <property type="project" value="UniProtKB-SubCell"/>
</dbReference>
<feature type="region of interest" description="Disordered" evidence="14">
    <location>
        <begin position="952"/>
        <end position="1007"/>
    </location>
</feature>
<dbReference type="GO" id="GO:0008270">
    <property type="term" value="F:zinc ion binding"/>
    <property type="evidence" value="ECO:0007669"/>
    <property type="project" value="UniProtKB-KW"/>
</dbReference>
<keyword evidence="4" id="KW-0808">Transferase</keyword>
<dbReference type="Gene3D" id="3.30.40.10">
    <property type="entry name" value="Zinc/RING finger domain, C3HC4 (zinc finger)"/>
    <property type="match status" value="5"/>
</dbReference>
<dbReference type="PANTHER" id="PTHR14140:SF27">
    <property type="entry name" value="OS04G0289800 PROTEIN"/>
    <property type="match status" value="1"/>
</dbReference>
<dbReference type="AlphaFoldDB" id="A0AAW0JP27"/>
<protein>
    <recommendedName>
        <fullName evidence="3">RING-type E3 ubiquitin transferase</fullName>
        <ecNumber evidence="3">2.3.2.27</ecNumber>
    </recommendedName>
</protein>
<dbReference type="SMART" id="SM00249">
    <property type="entry name" value="PHD"/>
    <property type="match status" value="2"/>
</dbReference>